<name>A0A9D9H442_9FIRM</name>
<evidence type="ECO:0000313" key="2">
    <source>
        <dbReference type="Proteomes" id="UP000823611"/>
    </source>
</evidence>
<reference evidence="1" key="2">
    <citation type="journal article" date="2021" name="PeerJ">
        <title>Extensive microbial diversity within the chicken gut microbiome revealed by metagenomics and culture.</title>
        <authorList>
            <person name="Gilroy R."/>
            <person name="Ravi A."/>
            <person name="Getino M."/>
            <person name="Pursley I."/>
            <person name="Horton D.L."/>
            <person name="Alikhan N.F."/>
            <person name="Baker D."/>
            <person name="Gharbi K."/>
            <person name="Hall N."/>
            <person name="Watson M."/>
            <person name="Adriaenssens E.M."/>
            <person name="Foster-Nyarko E."/>
            <person name="Jarju S."/>
            <person name="Secka A."/>
            <person name="Antonio M."/>
            <person name="Oren A."/>
            <person name="Chaudhuri R.R."/>
            <person name="La Ragione R."/>
            <person name="Hildebrand F."/>
            <person name="Pallen M.J."/>
        </authorList>
    </citation>
    <scope>NUCLEOTIDE SEQUENCE</scope>
    <source>
        <strain evidence="1">F6-4510</strain>
    </source>
</reference>
<dbReference type="EMBL" id="JADIMX010000041">
    <property type="protein sequence ID" value="MBO8434108.1"/>
    <property type="molecule type" value="Genomic_DNA"/>
</dbReference>
<dbReference type="AlphaFoldDB" id="A0A9D9H442"/>
<comment type="caution">
    <text evidence="1">The sequence shown here is derived from an EMBL/GenBank/DDBJ whole genome shotgun (WGS) entry which is preliminary data.</text>
</comment>
<gene>
    <name evidence="1" type="ORF">IAC55_02135</name>
</gene>
<protein>
    <submittedName>
        <fullName evidence="1">Uncharacterized protein</fullName>
    </submittedName>
</protein>
<dbReference type="Proteomes" id="UP000823611">
    <property type="component" value="Unassembled WGS sequence"/>
</dbReference>
<reference evidence="1" key="1">
    <citation type="submission" date="2020-10" db="EMBL/GenBank/DDBJ databases">
        <authorList>
            <person name="Gilroy R."/>
        </authorList>
    </citation>
    <scope>NUCLEOTIDE SEQUENCE</scope>
    <source>
        <strain evidence="1">F6-4510</strain>
    </source>
</reference>
<proteinExistence type="predicted"/>
<sequence length="77" mass="9012">MIKFKLKGRIADTKIVSLSKSELLIGYMLFRSHIIEHYRKISNDTDFSEFKEQIRTIDELINTGKLHHILEGDKNGH</sequence>
<accession>A0A9D9H442</accession>
<organism evidence="1 2">
    <name type="scientific">Candidatus Fimicola merdigallinarum</name>
    <dbReference type="NCBI Taxonomy" id="2840819"/>
    <lineage>
        <taxon>Bacteria</taxon>
        <taxon>Bacillati</taxon>
        <taxon>Bacillota</taxon>
        <taxon>Clostridia</taxon>
        <taxon>Lachnospirales</taxon>
        <taxon>Lachnospiraceae</taxon>
        <taxon>Lachnospiraceae incertae sedis</taxon>
        <taxon>Candidatus Fimicola</taxon>
    </lineage>
</organism>
<evidence type="ECO:0000313" key="1">
    <source>
        <dbReference type="EMBL" id="MBO8434108.1"/>
    </source>
</evidence>